<keyword evidence="3" id="KW-0813">Transport</keyword>
<feature type="transmembrane region" description="Helical" evidence="10">
    <location>
        <begin position="102"/>
        <end position="121"/>
    </location>
</feature>
<dbReference type="GO" id="GO:0022857">
    <property type="term" value="F:transmembrane transporter activity"/>
    <property type="evidence" value="ECO:0007669"/>
    <property type="project" value="InterPro"/>
</dbReference>
<reference evidence="11 12" key="1">
    <citation type="submission" date="2014-04" db="EMBL/GenBank/DDBJ databases">
        <authorList>
            <person name="Hornung B.V."/>
        </authorList>
    </citation>
    <scope>NUCLEOTIDE SEQUENCE [LARGE SCALE GENOMIC DNA]</scope>
    <source>
        <strain evidence="11 12">CRIB</strain>
    </source>
</reference>
<keyword evidence="7 10" id="KW-1133">Transmembrane helix</keyword>
<dbReference type="EMBL" id="LN555523">
    <property type="protein sequence ID" value="CED93644.1"/>
    <property type="molecule type" value="Genomic_DNA"/>
</dbReference>
<dbReference type="RefSeq" id="WP_180703342.1">
    <property type="nucleotide sequence ID" value="NZ_JAVSGX010000023.1"/>
</dbReference>
<keyword evidence="6 10" id="KW-0812">Transmembrane</keyword>
<protein>
    <submittedName>
        <fullName evidence="11">Ferric anguibactin transport system permease protein FatC</fullName>
    </submittedName>
</protein>
<evidence type="ECO:0000256" key="10">
    <source>
        <dbReference type="SAM" id="Phobius"/>
    </source>
</evidence>
<keyword evidence="8" id="KW-0408">Iron</keyword>
<feature type="transmembrane region" description="Helical" evidence="10">
    <location>
        <begin position="314"/>
        <end position="335"/>
    </location>
</feature>
<dbReference type="PANTHER" id="PTHR30472:SF19">
    <property type="entry name" value="PETROBACTIN IMPORT SYSTEM PERMEASE PROTEIN YCLO"/>
    <property type="match status" value="1"/>
</dbReference>
<evidence type="ECO:0000256" key="8">
    <source>
        <dbReference type="ARBA" id="ARBA00023004"/>
    </source>
</evidence>
<dbReference type="SUPFAM" id="SSF81345">
    <property type="entry name" value="ABC transporter involved in vitamin B12 uptake, BtuC"/>
    <property type="match status" value="1"/>
</dbReference>
<evidence type="ECO:0000256" key="4">
    <source>
        <dbReference type="ARBA" id="ARBA00022475"/>
    </source>
</evidence>
<dbReference type="GeneID" id="82205071"/>
<evidence type="ECO:0000256" key="7">
    <source>
        <dbReference type="ARBA" id="ARBA00022989"/>
    </source>
</evidence>
<feature type="transmembrane region" description="Helical" evidence="10">
    <location>
        <begin position="153"/>
        <end position="179"/>
    </location>
</feature>
<evidence type="ECO:0000256" key="2">
    <source>
        <dbReference type="ARBA" id="ARBA00007935"/>
    </source>
</evidence>
<feature type="transmembrane region" description="Helical" evidence="10">
    <location>
        <begin position="200"/>
        <end position="217"/>
    </location>
</feature>
<dbReference type="FunFam" id="1.10.3470.10:FF:000004">
    <property type="entry name" value="Iron compound ABC transporter, permease"/>
    <property type="match status" value="1"/>
</dbReference>
<sequence length="340" mass="37933">MELKAKPNVKKELNKNINKKSKSEIEAGNKIFILGIMILIVSSLFLGIGLNANNMDYALSQRIPKLLSIILTGVCISISTTIFQTITGNKILTPNVMGLDSLYVLIQTVIVFVLGSSSVFIVNKKYNFVICVAGMIVLSSLLYKLMFKKENSNILFLLLVGMIFGTLFSSLSSFMQMVIDPNEFLVLQNKLFASFNNVNVDILLISIILIILVIPFICDDLKYLDVINLGRDQSINLGIDYDKLVRKLFVTVAIFISISTALVGPITFLGLLVVNLSRQMINTYKHKYLITMSVLLSVFVLVTGQLLAERIFDFSTPVSVIINLIGGIYFMYLLLKESRI</sequence>
<evidence type="ECO:0000256" key="6">
    <source>
        <dbReference type="ARBA" id="ARBA00022692"/>
    </source>
</evidence>
<feature type="transmembrane region" description="Helical" evidence="10">
    <location>
        <begin position="128"/>
        <end position="147"/>
    </location>
</feature>
<name>A0A1V1I2J4_9FIRM</name>
<dbReference type="CDD" id="cd06550">
    <property type="entry name" value="TM_ABC_iron-siderophores_like"/>
    <property type="match status" value="1"/>
</dbReference>
<dbReference type="Gene3D" id="1.10.3470.10">
    <property type="entry name" value="ABC transporter involved in vitamin B12 uptake, BtuC"/>
    <property type="match status" value="1"/>
</dbReference>
<evidence type="ECO:0000256" key="5">
    <source>
        <dbReference type="ARBA" id="ARBA00022496"/>
    </source>
</evidence>
<dbReference type="KEGG" id="ril:CRIB_893"/>
<dbReference type="InterPro" id="IPR037294">
    <property type="entry name" value="ABC_BtuC-like"/>
</dbReference>
<keyword evidence="12" id="KW-1185">Reference proteome</keyword>
<keyword evidence="4" id="KW-1003">Cell membrane</keyword>
<keyword evidence="5" id="KW-0410">Iron transport</keyword>
<dbReference type="PANTHER" id="PTHR30472">
    <property type="entry name" value="FERRIC ENTEROBACTIN TRANSPORT SYSTEM PERMEASE PROTEIN"/>
    <property type="match status" value="1"/>
</dbReference>
<comment type="subcellular location">
    <subcellularLocation>
        <location evidence="1">Cell membrane</location>
        <topology evidence="1">Multi-pass membrane protein</topology>
    </subcellularLocation>
</comment>
<keyword evidence="9 10" id="KW-0472">Membrane</keyword>
<keyword evidence="5" id="KW-0406">Ion transport</keyword>
<dbReference type="GO" id="GO:0033214">
    <property type="term" value="P:siderophore-iron import into cell"/>
    <property type="evidence" value="ECO:0007669"/>
    <property type="project" value="TreeGrafter"/>
</dbReference>
<organism evidence="11 12">
    <name type="scientific">Romboutsia ilealis</name>
    <dbReference type="NCBI Taxonomy" id="1115758"/>
    <lineage>
        <taxon>Bacteria</taxon>
        <taxon>Bacillati</taxon>
        <taxon>Bacillota</taxon>
        <taxon>Clostridia</taxon>
        <taxon>Peptostreptococcales</taxon>
        <taxon>Peptostreptococcaceae</taxon>
        <taxon>Romboutsia</taxon>
    </lineage>
</organism>
<evidence type="ECO:0000256" key="1">
    <source>
        <dbReference type="ARBA" id="ARBA00004651"/>
    </source>
</evidence>
<evidence type="ECO:0000313" key="12">
    <source>
        <dbReference type="Proteomes" id="UP000245622"/>
    </source>
</evidence>
<dbReference type="Proteomes" id="UP000245622">
    <property type="component" value="Chromosome 1"/>
</dbReference>
<dbReference type="Pfam" id="PF01032">
    <property type="entry name" value="FecCD"/>
    <property type="match status" value="1"/>
</dbReference>
<evidence type="ECO:0000256" key="3">
    <source>
        <dbReference type="ARBA" id="ARBA00022448"/>
    </source>
</evidence>
<feature type="transmembrane region" description="Helical" evidence="10">
    <location>
        <begin position="248"/>
        <end position="276"/>
    </location>
</feature>
<dbReference type="InterPro" id="IPR000522">
    <property type="entry name" value="ABC_transptr_permease_BtuC"/>
</dbReference>
<gene>
    <name evidence="11" type="ORF">CRIB_893</name>
</gene>
<dbReference type="AlphaFoldDB" id="A0A1V1I2J4"/>
<proteinExistence type="inferred from homology"/>
<accession>A0A1V1I2J4</accession>
<comment type="similarity">
    <text evidence="2">Belongs to the binding-protein-dependent transport system permease family. FecCD subfamily.</text>
</comment>
<dbReference type="GO" id="GO:0005886">
    <property type="term" value="C:plasma membrane"/>
    <property type="evidence" value="ECO:0007669"/>
    <property type="project" value="UniProtKB-SubCell"/>
</dbReference>
<evidence type="ECO:0000313" key="11">
    <source>
        <dbReference type="EMBL" id="CED93644.1"/>
    </source>
</evidence>
<feature type="transmembrane region" description="Helical" evidence="10">
    <location>
        <begin position="63"/>
        <end position="82"/>
    </location>
</feature>
<evidence type="ECO:0000256" key="9">
    <source>
        <dbReference type="ARBA" id="ARBA00023136"/>
    </source>
</evidence>
<feature type="transmembrane region" description="Helical" evidence="10">
    <location>
        <begin position="288"/>
        <end position="308"/>
    </location>
</feature>
<feature type="transmembrane region" description="Helical" evidence="10">
    <location>
        <begin position="31"/>
        <end position="51"/>
    </location>
</feature>